<evidence type="ECO:0000313" key="5">
    <source>
        <dbReference type="Proteomes" id="UP000295455"/>
    </source>
</evidence>
<dbReference type="AlphaFoldDB" id="A0A4R1RCB4"/>
<dbReference type="InterPro" id="IPR026444">
    <property type="entry name" value="Secre_tail"/>
</dbReference>
<dbReference type="Pfam" id="PF18962">
    <property type="entry name" value="Por_Secre_tail"/>
    <property type="match status" value="1"/>
</dbReference>
<evidence type="ECO:0000256" key="2">
    <source>
        <dbReference type="SAM" id="SignalP"/>
    </source>
</evidence>
<comment type="caution">
    <text evidence="4">The sequence shown here is derived from an EMBL/GenBank/DDBJ whole genome shotgun (WGS) entry which is preliminary data.</text>
</comment>
<protein>
    <submittedName>
        <fullName evidence="4">Putative secreted protein (Por secretion system target)</fullName>
    </submittedName>
</protein>
<dbReference type="RefSeq" id="WP_132218932.1">
    <property type="nucleotide sequence ID" value="NZ_OX156936.1"/>
</dbReference>
<dbReference type="OrthoDB" id="9798438at2"/>
<evidence type="ECO:0000256" key="1">
    <source>
        <dbReference type="ARBA" id="ARBA00022729"/>
    </source>
</evidence>
<gene>
    <name evidence="4" type="ORF">EV196_10940</name>
</gene>
<evidence type="ECO:0000259" key="3">
    <source>
        <dbReference type="Pfam" id="PF18962"/>
    </source>
</evidence>
<name>A0A4R1RCB4_9FLAO</name>
<proteinExistence type="predicted"/>
<sequence>MKNILTLVVFVLATFSAKAQISNITEKFALPSTLSESSGAIFFNNKLITHNDSGGENKLYELDTISGQITRTVTILNATNTDWEDITQDETSIYIGDIGNNSGDRTNLKIYKINKTDYTSQTSVDAETINFNYLNQTDFTSNLNNTEWDAEALVSFDDTHLMVFSKNWVNNITKAYLIPKTPGSYPLTALDASLNSGGLITGGTYNPFTGKLYLIGFSNILLPFIWVCTNFNGSNVFSGTNTKTQLSSLGFEQAEAITFINENKYFITSESFSQNIVSDYAKLMSFSTNDIKLTSNGMDANEKHILYPNPVINDLTIKSAGVQTVQIYDTKLSQLYKGTQNVIDMGNFSKGVYFVRITTDEDNLIIKKVVKN</sequence>
<evidence type="ECO:0000313" key="4">
    <source>
        <dbReference type="EMBL" id="TCL63416.1"/>
    </source>
</evidence>
<feature type="signal peptide" evidence="2">
    <location>
        <begin position="1"/>
        <end position="19"/>
    </location>
</feature>
<feature type="chain" id="PRO_5020474432" evidence="2">
    <location>
        <begin position="20"/>
        <end position="372"/>
    </location>
</feature>
<feature type="domain" description="Secretion system C-terminal sorting" evidence="3">
    <location>
        <begin position="306"/>
        <end position="370"/>
    </location>
</feature>
<keyword evidence="1 2" id="KW-0732">Signal</keyword>
<dbReference type="NCBIfam" id="TIGR04183">
    <property type="entry name" value="Por_Secre_tail"/>
    <property type="match status" value="1"/>
</dbReference>
<keyword evidence="5" id="KW-1185">Reference proteome</keyword>
<reference evidence="4 5" key="1">
    <citation type="submission" date="2019-03" db="EMBL/GenBank/DDBJ databases">
        <title>Genomic Encyclopedia of Type Strains, Phase IV (KMG-IV): sequencing the most valuable type-strain genomes for metagenomic binning, comparative biology and taxonomic classification.</title>
        <authorList>
            <person name="Goeker M."/>
        </authorList>
    </citation>
    <scope>NUCLEOTIDE SEQUENCE [LARGE SCALE GENOMIC DNA]</scope>
    <source>
        <strain evidence="4 5">DSM 18792</strain>
    </source>
</reference>
<dbReference type="EMBL" id="SLUP01000009">
    <property type="protein sequence ID" value="TCL63416.1"/>
    <property type="molecule type" value="Genomic_DNA"/>
</dbReference>
<accession>A0A4R1RCB4</accession>
<dbReference type="Proteomes" id="UP000295455">
    <property type="component" value="Unassembled WGS sequence"/>
</dbReference>
<organism evidence="4 5">
    <name type="scientific">Mariniflexile fucanivorans</name>
    <dbReference type="NCBI Taxonomy" id="264023"/>
    <lineage>
        <taxon>Bacteria</taxon>
        <taxon>Pseudomonadati</taxon>
        <taxon>Bacteroidota</taxon>
        <taxon>Flavobacteriia</taxon>
        <taxon>Flavobacteriales</taxon>
        <taxon>Flavobacteriaceae</taxon>
        <taxon>Mariniflexile</taxon>
    </lineage>
</organism>